<evidence type="ECO:0000313" key="2">
    <source>
        <dbReference type="EMBL" id="KGF95836.1"/>
    </source>
</evidence>
<dbReference type="PANTHER" id="PTHR39323">
    <property type="entry name" value="BLR1149 PROTEIN"/>
    <property type="match status" value="1"/>
</dbReference>
<dbReference type="Pfam" id="PF00149">
    <property type="entry name" value="Metallophos"/>
    <property type="match status" value="1"/>
</dbReference>
<dbReference type="Proteomes" id="UP000030355">
    <property type="component" value="Unassembled WGS sequence"/>
</dbReference>
<dbReference type="RefSeq" id="WP_032522271.1">
    <property type="nucleotide sequence ID" value="NZ_CP138977.1"/>
</dbReference>
<evidence type="ECO:0000259" key="1">
    <source>
        <dbReference type="Pfam" id="PF00149"/>
    </source>
</evidence>
<organism evidence="2 3">
    <name type="scientific">Prochlorococcus marinus str. MIT 9201</name>
    <dbReference type="NCBI Taxonomy" id="93057"/>
    <lineage>
        <taxon>Bacteria</taxon>
        <taxon>Bacillati</taxon>
        <taxon>Cyanobacteriota</taxon>
        <taxon>Cyanophyceae</taxon>
        <taxon>Synechococcales</taxon>
        <taxon>Prochlorococcaceae</taxon>
        <taxon>Prochlorococcus</taxon>
    </lineage>
</organism>
<gene>
    <name evidence="2" type="ORF">EU95_1138</name>
</gene>
<dbReference type="OrthoDB" id="9795838at2"/>
<dbReference type="PANTHER" id="PTHR39323:SF1">
    <property type="entry name" value="BLR1149 PROTEIN"/>
    <property type="match status" value="1"/>
</dbReference>
<dbReference type="NCBIfam" id="TIGR04123">
    <property type="entry name" value="P_estr_lig_assc"/>
    <property type="match status" value="1"/>
</dbReference>
<dbReference type="EMBL" id="JNAL01000012">
    <property type="protein sequence ID" value="KGF95836.1"/>
    <property type="molecule type" value="Genomic_DNA"/>
</dbReference>
<dbReference type="SUPFAM" id="SSF56300">
    <property type="entry name" value="Metallo-dependent phosphatases"/>
    <property type="match status" value="1"/>
</dbReference>
<accession>A0A0A2A4Q5</accession>
<protein>
    <recommendedName>
        <fullName evidence="1">Calcineurin-like phosphoesterase domain-containing protein</fullName>
    </recommendedName>
</protein>
<dbReference type="InterPro" id="IPR024173">
    <property type="entry name" value="Pesterase_MJ0037-like"/>
</dbReference>
<feature type="domain" description="Calcineurin-like phosphoesterase" evidence="1">
    <location>
        <begin position="33"/>
        <end position="165"/>
    </location>
</feature>
<dbReference type="STRING" id="93057.EU95_1138"/>
<dbReference type="GO" id="GO:0016787">
    <property type="term" value="F:hydrolase activity"/>
    <property type="evidence" value="ECO:0007669"/>
    <property type="project" value="InterPro"/>
</dbReference>
<dbReference type="eggNOG" id="COG1407">
    <property type="taxonomic scope" value="Bacteria"/>
</dbReference>
<sequence>MKKSSFKYYWEDTLLEMLPSRALFLPETKELLICDIHLGKADYFQQNGIPLTNNSDENNFARIKKIVKQYSPEKLIILGDLFHSKYSIGKTLQKKVEDLPGLLKTNVELVLGNHDVGCDIKNIKIFDIKRTKNITYSHESVNLSDKETLNICGHYHPKLYLKNNGDKLSLRCFAMDTNKNILYLPAFGDLTGGYPCKQSFKKWAIVTGEKIIEIKN</sequence>
<dbReference type="AlphaFoldDB" id="A0A0A2A4Q5"/>
<dbReference type="InterPro" id="IPR029052">
    <property type="entry name" value="Metallo-depent_PP-like"/>
</dbReference>
<comment type="caution">
    <text evidence="2">The sequence shown here is derived from an EMBL/GenBank/DDBJ whole genome shotgun (WGS) entry which is preliminary data.</text>
</comment>
<evidence type="ECO:0000313" key="3">
    <source>
        <dbReference type="Proteomes" id="UP000030355"/>
    </source>
</evidence>
<reference evidence="3" key="1">
    <citation type="journal article" date="2014" name="Sci. Data">
        <title>Genomes of diverse isolates of the marine cyanobacterium Prochlorococcus.</title>
        <authorList>
            <person name="Biller S."/>
            <person name="Berube P."/>
            <person name="Thompson J."/>
            <person name="Kelly L."/>
            <person name="Roggensack S."/>
            <person name="Awad L."/>
            <person name="Roache-Johnson K."/>
            <person name="Ding H."/>
            <person name="Giovannoni S.J."/>
            <person name="Moore L.R."/>
            <person name="Chisholm S.W."/>
        </authorList>
    </citation>
    <scope>NUCLEOTIDE SEQUENCE [LARGE SCALE GENOMIC DNA]</scope>
    <source>
        <strain evidence="3">MIT 9201</strain>
    </source>
</reference>
<proteinExistence type="predicted"/>
<dbReference type="Gene3D" id="3.60.21.10">
    <property type="match status" value="1"/>
</dbReference>
<dbReference type="InterPro" id="IPR026336">
    <property type="entry name" value="PdeM-like"/>
</dbReference>
<dbReference type="InterPro" id="IPR004843">
    <property type="entry name" value="Calcineurin-like_PHP"/>
</dbReference>
<name>A0A0A2A4Q5_PROMR</name>
<dbReference type="PIRSF" id="PIRSF000887">
    <property type="entry name" value="Pesterase_MJ0037"/>
    <property type="match status" value="1"/>
</dbReference>